<evidence type="ECO:0000313" key="2">
    <source>
        <dbReference type="EMBL" id="TVU24252.1"/>
    </source>
</evidence>
<dbReference type="Gramene" id="TVU24252">
    <property type="protein sequence ID" value="TVU24252"/>
    <property type="gene ID" value="EJB05_26673"/>
</dbReference>
<dbReference type="CDD" id="cd09917">
    <property type="entry name" value="F-box_SF"/>
    <property type="match status" value="1"/>
</dbReference>
<dbReference type="Proteomes" id="UP000324897">
    <property type="component" value="Chromosome 2"/>
</dbReference>
<protein>
    <recommendedName>
        <fullName evidence="1">F-box domain-containing protein</fullName>
    </recommendedName>
</protein>
<organism evidence="2 3">
    <name type="scientific">Eragrostis curvula</name>
    <name type="common">weeping love grass</name>
    <dbReference type="NCBI Taxonomy" id="38414"/>
    <lineage>
        <taxon>Eukaryota</taxon>
        <taxon>Viridiplantae</taxon>
        <taxon>Streptophyta</taxon>
        <taxon>Embryophyta</taxon>
        <taxon>Tracheophyta</taxon>
        <taxon>Spermatophyta</taxon>
        <taxon>Magnoliopsida</taxon>
        <taxon>Liliopsida</taxon>
        <taxon>Poales</taxon>
        <taxon>Poaceae</taxon>
        <taxon>PACMAD clade</taxon>
        <taxon>Chloridoideae</taxon>
        <taxon>Eragrostideae</taxon>
        <taxon>Eragrostidinae</taxon>
        <taxon>Eragrostis</taxon>
    </lineage>
</organism>
<dbReference type="Pfam" id="PF12937">
    <property type="entry name" value="F-box-like"/>
    <property type="match status" value="1"/>
</dbReference>
<dbReference type="PANTHER" id="PTHR33110:SF79">
    <property type="entry name" value="OS12G0155900 PROTEIN"/>
    <property type="match status" value="1"/>
</dbReference>
<dbReference type="SMART" id="SM00256">
    <property type="entry name" value="FBOX"/>
    <property type="match status" value="3"/>
</dbReference>
<evidence type="ECO:0000259" key="1">
    <source>
        <dbReference type="SMART" id="SM00256"/>
    </source>
</evidence>
<dbReference type="SUPFAM" id="SSF81383">
    <property type="entry name" value="F-box domain"/>
    <property type="match status" value="2"/>
</dbReference>
<feature type="domain" description="F-box" evidence="1">
    <location>
        <begin position="107"/>
        <end position="147"/>
    </location>
</feature>
<proteinExistence type="predicted"/>
<accession>A0A5J9UKJ3</accession>
<feature type="domain" description="F-box" evidence="1">
    <location>
        <begin position="64"/>
        <end position="105"/>
    </location>
</feature>
<feature type="non-terminal residue" evidence="2">
    <location>
        <position position="1"/>
    </location>
</feature>
<gene>
    <name evidence="2" type="ORF">EJB05_26673</name>
</gene>
<dbReference type="Gene3D" id="1.20.1280.50">
    <property type="match status" value="2"/>
</dbReference>
<dbReference type="InterPro" id="IPR036047">
    <property type="entry name" value="F-box-like_dom_sf"/>
</dbReference>
<dbReference type="InterPro" id="IPR001810">
    <property type="entry name" value="F-box_dom"/>
</dbReference>
<feature type="domain" description="F-box" evidence="1">
    <location>
        <begin position="22"/>
        <end position="63"/>
    </location>
</feature>
<dbReference type="AlphaFoldDB" id="A0A5J9UKJ3"/>
<sequence>MGAWPSKGNAVPSSPRRPWSSLTPKILHLVLRRLSSDADRLRFAGVCRHWRHVANQFRSGWSAIPPAIADLVVRRLPAPDDRVRLASVCRHGHRVVRKFSSPWSSGLPPELVCLVFRRLMYSHADRVRFAAVCRHWRYVAMVYSPPLPPALPWICSSYGYCHSLPDGERHYFRSRKGELSYGPFGNWLPFEQIGGDNGSLQNPLTGATLRLPTHAKKPVYMHIDGHLDTPSDERSTCFDIHKIIVCAGDLIVALVRYGHSLSTEVVCCRPGMSSWSLGICYRYMRFQDMVVHMGKLYAVLNGGDLFAHEITEDCDTKGS</sequence>
<dbReference type="PANTHER" id="PTHR33110">
    <property type="entry name" value="F-BOX/KELCH-REPEAT PROTEIN-RELATED"/>
    <property type="match status" value="1"/>
</dbReference>
<dbReference type="InterPro" id="IPR005174">
    <property type="entry name" value="KIB1-4_b-propeller"/>
</dbReference>
<dbReference type="OrthoDB" id="683606at2759"/>
<evidence type="ECO:0000313" key="3">
    <source>
        <dbReference type="Proteomes" id="UP000324897"/>
    </source>
</evidence>
<dbReference type="Pfam" id="PF03478">
    <property type="entry name" value="Beta-prop_KIB1-4"/>
    <property type="match status" value="1"/>
</dbReference>
<dbReference type="EMBL" id="RWGY01000013">
    <property type="protein sequence ID" value="TVU24252.1"/>
    <property type="molecule type" value="Genomic_DNA"/>
</dbReference>
<reference evidence="2 3" key="1">
    <citation type="journal article" date="2019" name="Sci. Rep.">
        <title>A high-quality genome of Eragrostis curvula grass provides insights into Poaceae evolution and supports new strategies to enhance forage quality.</title>
        <authorList>
            <person name="Carballo J."/>
            <person name="Santos B.A.C.M."/>
            <person name="Zappacosta D."/>
            <person name="Garbus I."/>
            <person name="Selva J.P."/>
            <person name="Gallo C.A."/>
            <person name="Diaz A."/>
            <person name="Albertini E."/>
            <person name="Caccamo M."/>
            <person name="Echenique V."/>
        </authorList>
    </citation>
    <scope>NUCLEOTIDE SEQUENCE [LARGE SCALE GENOMIC DNA]</scope>
    <source>
        <strain evidence="3">cv. Victoria</strain>
        <tissue evidence="2">Leaf</tissue>
    </source>
</reference>
<comment type="caution">
    <text evidence="2">The sequence shown here is derived from an EMBL/GenBank/DDBJ whole genome shotgun (WGS) entry which is preliminary data.</text>
</comment>
<name>A0A5J9UKJ3_9POAL</name>
<dbReference type="Pfam" id="PF00646">
    <property type="entry name" value="F-box"/>
    <property type="match status" value="1"/>
</dbReference>
<keyword evidence="3" id="KW-1185">Reference proteome</keyword>